<reference evidence="1" key="1">
    <citation type="submission" date="2020-04" db="EMBL/GenBank/DDBJ databases">
        <authorList>
            <person name="Alioto T."/>
            <person name="Alioto T."/>
            <person name="Gomez Garrido J."/>
        </authorList>
    </citation>
    <scope>NUCLEOTIDE SEQUENCE</scope>
    <source>
        <strain evidence="1">A484AB</strain>
    </source>
</reference>
<sequence>MPLPTLLDAENKELFMRVLNFSYPLTIENVQNEQCGVQLFMHFPTTSDSGIEIKFKTDMMYLPPGAYTLQKLLDTLNTFVGEYDVKFTVLNNGRVGVTYNIEREYWHSDVHIKRVSTKPPHQVFEVFSQNTAEGDEFKMVFTESLEYMLGLREIRVHPDVAETKLEWERGSFYFANHIQPPHDWYRFMNKTNASGDNKFACSFMGKALPDISNGIDKMFVYCEQLEMSVVGDTYAPLLAIVPLNGSDRGSGALCVYTPPSTRQVKADRPKELVSVKYEYSSEVKAQLSHKLMHYTVAHVMGLLGGYKLSVARKWDVTNRLTGRKSRATGGGYFYDGKDYGTVRGKTVRHYYTLKRYLLFERFEQVSNNRIIIPVSNSTVKAPLPNCLLTVRNVSDLDENVKFIFERTPGFISSLNIVKMKRKRQEEAEPIEEHDSGFVGPMTLFDTFPHNDTFAETRTLELLPNPTTENAEIYTFMHNRQDYGVIDMVDAKLSAKLRVAVTDGGAAAAADRNVCVNMALLRYGWKTKAVYLNNQLITPQSSKENELEFTHDFLTTVPSEYNDDRDINLMIRDTPGRMDVITNLHHNTNATGNTNIGAIQRYLKINQAVVYRCIDKLDLLGRVKRYVPTSFDIKVVLTRLEKTKVLYGTAAECAVVDLRMGDLKLTMPILKPNAQLSAAINDLMIQKGEECRYYKITHRYVAIPVPANSRHIQHKDIFNGARPTRLVTRL</sequence>
<proteinExistence type="predicted"/>
<evidence type="ECO:0000313" key="1">
    <source>
        <dbReference type="EMBL" id="CAB3977947.1"/>
    </source>
</evidence>
<accession>A0A6S7FK88</accession>
<protein>
    <submittedName>
        <fullName evidence="1">Uncharacterized protein</fullName>
    </submittedName>
</protein>
<keyword evidence="2" id="KW-1185">Reference proteome</keyword>
<organism evidence="1 2">
    <name type="scientific">Paramuricea clavata</name>
    <name type="common">Red gorgonian</name>
    <name type="synonym">Violescent sea-whip</name>
    <dbReference type="NCBI Taxonomy" id="317549"/>
    <lineage>
        <taxon>Eukaryota</taxon>
        <taxon>Metazoa</taxon>
        <taxon>Cnidaria</taxon>
        <taxon>Anthozoa</taxon>
        <taxon>Octocorallia</taxon>
        <taxon>Malacalcyonacea</taxon>
        <taxon>Plexauridae</taxon>
        <taxon>Paramuricea</taxon>
    </lineage>
</organism>
<gene>
    <name evidence="1" type="ORF">PACLA_8A021619</name>
</gene>
<evidence type="ECO:0000313" key="2">
    <source>
        <dbReference type="Proteomes" id="UP001152795"/>
    </source>
</evidence>
<dbReference type="AlphaFoldDB" id="A0A6S7FK88"/>
<dbReference type="Proteomes" id="UP001152795">
    <property type="component" value="Unassembled WGS sequence"/>
</dbReference>
<name>A0A6S7FK88_PARCT</name>
<comment type="caution">
    <text evidence="1">The sequence shown here is derived from an EMBL/GenBank/DDBJ whole genome shotgun (WGS) entry which is preliminary data.</text>
</comment>
<dbReference type="EMBL" id="CACRXK020000081">
    <property type="protein sequence ID" value="CAB3977947.1"/>
    <property type="molecule type" value="Genomic_DNA"/>
</dbReference>